<dbReference type="InterPro" id="IPR020449">
    <property type="entry name" value="Tscrpt_reg_AraC-type_HTH"/>
</dbReference>
<evidence type="ECO:0000313" key="6">
    <source>
        <dbReference type="Proteomes" id="UP000190626"/>
    </source>
</evidence>
<dbReference type="PROSITE" id="PS01124">
    <property type="entry name" value="HTH_ARAC_FAMILY_2"/>
    <property type="match status" value="1"/>
</dbReference>
<keyword evidence="6" id="KW-1185">Reference proteome</keyword>
<comment type="caution">
    <text evidence="5">The sequence shown here is derived from an EMBL/GenBank/DDBJ whole genome shotgun (WGS) entry which is preliminary data.</text>
</comment>
<dbReference type="PRINTS" id="PR00032">
    <property type="entry name" value="HTHARAC"/>
</dbReference>
<dbReference type="Gene3D" id="2.60.120.10">
    <property type="entry name" value="Jelly Rolls"/>
    <property type="match status" value="1"/>
</dbReference>
<dbReference type="InterPro" id="IPR003313">
    <property type="entry name" value="AraC-bd"/>
</dbReference>
<dbReference type="SUPFAM" id="SSF51215">
    <property type="entry name" value="Regulatory protein AraC"/>
    <property type="match status" value="1"/>
</dbReference>
<dbReference type="InterPro" id="IPR037923">
    <property type="entry name" value="HTH-like"/>
</dbReference>
<dbReference type="Pfam" id="PF02311">
    <property type="entry name" value="AraC_binding"/>
    <property type="match status" value="1"/>
</dbReference>
<evidence type="ECO:0000313" key="5">
    <source>
        <dbReference type="EMBL" id="OPH46724.1"/>
    </source>
</evidence>
<dbReference type="PROSITE" id="PS00041">
    <property type="entry name" value="HTH_ARAC_FAMILY_1"/>
    <property type="match status" value="1"/>
</dbReference>
<keyword evidence="1" id="KW-0805">Transcription regulation</keyword>
<evidence type="ECO:0000256" key="1">
    <source>
        <dbReference type="ARBA" id="ARBA00023015"/>
    </source>
</evidence>
<sequence>METWMNIISPFVRIVKIMKTTSLSGEWIDYDHVFTYIEQGDADFWLNGVKYHVSEGDAILMPPFTPHIIRTTSTIPMIQYIFHFDLFFDEERSEWKDINVTKEKHKKVYEKEMKLASIQPISRLRPADQIDLKKRFLLMHKIYQDKHEGYFLHLKSICIELLYMFLKSQSNAKHPEGRQTKGWALIEKSIDFINEKYGDPNLNNVTISDHVGISTNHLSFLFKEQLDVSIHKYVTHVRIEQAKQLIVEGTRKMTVIAEEVGFSSIHLFSRSFKANVGITPSQFQATYSHPGREG</sequence>
<dbReference type="PANTHER" id="PTHR43280:SF2">
    <property type="entry name" value="HTH-TYPE TRANSCRIPTIONAL REGULATOR EXSA"/>
    <property type="match status" value="1"/>
</dbReference>
<dbReference type="Proteomes" id="UP000190626">
    <property type="component" value="Unassembled WGS sequence"/>
</dbReference>
<protein>
    <submittedName>
        <fullName evidence="5">AraC family transcriptional regulator</fullName>
    </submittedName>
</protein>
<dbReference type="Pfam" id="PF12833">
    <property type="entry name" value="HTH_18"/>
    <property type="match status" value="1"/>
</dbReference>
<gene>
    <name evidence="5" type="ORF">BC351_14680</name>
</gene>
<evidence type="ECO:0000259" key="4">
    <source>
        <dbReference type="PROSITE" id="PS01124"/>
    </source>
</evidence>
<name>A0A1V4H6D6_9BACL</name>
<dbReference type="AlphaFoldDB" id="A0A1V4H6D6"/>
<dbReference type="SMART" id="SM00342">
    <property type="entry name" value="HTH_ARAC"/>
    <property type="match status" value="1"/>
</dbReference>
<accession>A0A1V4H6D6</accession>
<dbReference type="Gene3D" id="1.10.10.60">
    <property type="entry name" value="Homeodomain-like"/>
    <property type="match status" value="2"/>
</dbReference>
<feature type="domain" description="HTH araC/xylS-type" evidence="4">
    <location>
        <begin position="187"/>
        <end position="286"/>
    </location>
</feature>
<reference evidence="6" key="1">
    <citation type="submission" date="2016-07" db="EMBL/GenBank/DDBJ databases">
        <authorList>
            <person name="Florea S."/>
            <person name="Webb J.S."/>
            <person name="Jaromczyk J."/>
            <person name="Schardl C.L."/>
        </authorList>
    </citation>
    <scope>NUCLEOTIDE SEQUENCE [LARGE SCALE GENOMIC DNA]</scope>
    <source>
        <strain evidence="6">CY1</strain>
    </source>
</reference>
<keyword evidence="3" id="KW-0804">Transcription</keyword>
<dbReference type="OrthoDB" id="9811996at2"/>
<dbReference type="InterPro" id="IPR018060">
    <property type="entry name" value="HTH_AraC"/>
</dbReference>
<dbReference type="InterPro" id="IPR018062">
    <property type="entry name" value="HTH_AraC-typ_CS"/>
</dbReference>
<dbReference type="InterPro" id="IPR009057">
    <property type="entry name" value="Homeodomain-like_sf"/>
</dbReference>
<dbReference type="SUPFAM" id="SSF46689">
    <property type="entry name" value="Homeodomain-like"/>
    <property type="match status" value="1"/>
</dbReference>
<dbReference type="GO" id="GO:0003700">
    <property type="term" value="F:DNA-binding transcription factor activity"/>
    <property type="evidence" value="ECO:0007669"/>
    <property type="project" value="InterPro"/>
</dbReference>
<dbReference type="PANTHER" id="PTHR43280">
    <property type="entry name" value="ARAC-FAMILY TRANSCRIPTIONAL REGULATOR"/>
    <property type="match status" value="1"/>
</dbReference>
<evidence type="ECO:0000256" key="2">
    <source>
        <dbReference type="ARBA" id="ARBA00023125"/>
    </source>
</evidence>
<dbReference type="STRING" id="1469647.BC351_14680"/>
<organism evidence="5 6">
    <name type="scientific">Paenibacillus ferrarius</name>
    <dbReference type="NCBI Taxonomy" id="1469647"/>
    <lineage>
        <taxon>Bacteria</taxon>
        <taxon>Bacillati</taxon>
        <taxon>Bacillota</taxon>
        <taxon>Bacilli</taxon>
        <taxon>Bacillales</taxon>
        <taxon>Paenibacillaceae</taxon>
        <taxon>Paenibacillus</taxon>
    </lineage>
</organism>
<dbReference type="EMBL" id="MBTG01000073">
    <property type="protein sequence ID" value="OPH46724.1"/>
    <property type="molecule type" value="Genomic_DNA"/>
</dbReference>
<proteinExistence type="predicted"/>
<keyword evidence="2" id="KW-0238">DNA-binding</keyword>
<dbReference type="RefSeq" id="WP_079421492.1">
    <property type="nucleotide sequence ID" value="NZ_MBTG01000073.1"/>
</dbReference>
<dbReference type="InterPro" id="IPR014710">
    <property type="entry name" value="RmlC-like_jellyroll"/>
</dbReference>
<dbReference type="GO" id="GO:0043565">
    <property type="term" value="F:sequence-specific DNA binding"/>
    <property type="evidence" value="ECO:0007669"/>
    <property type="project" value="InterPro"/>
</dbReference>
<evidence type="ECO:0000256" key="3">
    <source>
        <dbReference type="ARBA" id="ARBA00023163"/>
    </source>
</evidence>